<accession>A0A0C3QQJ9</accession>
<dbReference type="Gene3D" id="1.10.630.10">
    <property type="entry name" value="Cytochrome P450"/>
    <property type="match status" value="1"/>
</dbReference>
<keyword evidence="5 9" id="KW-0479">Metal-binding</keyword>
<dbReference type="InterPro" id="IPR036396">
    <property type="entry name" value="Cyt_P450_sf"/>
</dbReference>
<keyword evidence="4 9" id="KW-0349">Heme</keyword>
<dbReference type="STRING" id="1051891.A0A0C3QQJ9"/>
<comment type="pathway">
    <text evidence="2">Secondary metabolite biosynthesis.</text>
</comment>
<evidence type="ECO:0000256" key="7">
    <source>
        <dbReference type="ARBA" id="ARBA00023004"/>
    </source>
</evidence>
<sequence length="550" mass="61674">MDSTISVSTLISTGLGIYITSRVAKYLYDYYTADVHKIPSPARPSWVWGHEMAGFVRSCGMQYRDWFDQCGTTFRYKAALGAGDIICTADAGIINHVLTKHIYDYEKSPMVRPIAERLVGHGLVWAEGDAHKLQRNLLNPAFSIENVRNMAPTVQECTERYITALENHLLSHPGATAVVDVQEWTSKVTLDIIGRVGFGHDFMLGQSPETKRILDGWKNQANMGFDRSAMLGMALLRLFPALSSAPVEALKAQERTRETIKSIARGIVQEARDNLGEDGDWGEKVKGATDIISLLLKSCVTDHGLTEDELLDNIVTFVVAGHETASGTVNYTLLELARQPELQREIRRELAEFRNEHGGREPTFEEYMSGTKLPLLDAVTKEALRMYPAAPQTERIATKDDILPLRNPITTTDGKVLTEIRIKKGQTIFFPVLGINRITSRWTDPDVFRPSRWFPENAHELPDKSQLAAAGWNGSLVFSAGSRICIGYRLALYEFKILLASMLQRFAFEDEGVKLEFKQVGSLQPRVVGRESEGVQVPIRMSFFEEEDEF</sequence>
<proteinExistence type="inferred from homology"/>
<evidence type="ECO:0000256" key="1">
    <source>
        <dbReference type="ARBA" id="ARBA00001971"/>
    </source>
</evidence>
<dbReference type="PROSITE" id="PS00086">
    <property type="entry name" value="CYTOCHROME_P450"/>
    <property type="match status" value="1"/>
</dbReference>
<keyword evidence="12" id="KW-1185">Reference proteome</keyword>
<protein>
    <recommendedName>
        <fullName evidence="13">Cytochrome P450</fullName>
    </recommendedName>
</protein>
<reference evidence="11 12" key="1">
    <citation type="submission" date="2014-04" db="EMBL/GenBank/DDBJ databases">
        <authorList>
            <consortium name="DOE Joint Genome Institute"/>
            <person name="Kuo A."/>
            <person name="Girlanda M."/>
            <person name="Perotto S."/>
            <person name="Kohler A."/>
            <person name="Nagy L.G."/>
            <person name="Floudas D."/>
            <person name="Copeland A."/>
            <person name="Barry K.W."/>
            <person name="Cichocki N."/>
            <person name="Veneault-Fourrey C."/>
            <person name="LaButti K."/>
            <person name="Lindquist E.A."/>
            <person name="Lipzen A."/>
            <person name="Lundell T."/>
            <person name="Morin E."/>
            <person name="Murat C."/>
            <person name="Sun H."/>
            <person name="Tunlid A."/>
            <person name="Henrissat B."/>
            <person name="Grigoriev I.V."/>
            <person name="Hibbett D.S."/>
            <person name="Martin F."/>
            <person name="Nordberg H.P."/>
            <person name="Cantor M.N."/>
            <person name="Hua S.X."/>
        </authorList>
    </citation>
    <scope>NUCLEOTIDE SEQUENCE [LARGE SCALE GENOMIC DNA]</scope>
    <source>
        <strain evidence="11 12">MUT 4182</strain>
    </source>
</reference>
<dbReference type="InterPro" id="IPR001128">
    <property type="entry name" value="Cyt_P450"/>
</dbReference>
<feature type="binding site" description="axial binding residue" evidence="9">
    <location>
        <position position="485"/>
    </location>
    <ligand>
        <name>heme</name>
        <dbReference type="ChEBI" id="CHEBI:30413"/>
    </ligand>
    <ligandPart>
        <name>Fe</name>
        <dbReference type="ChEBI" id="CHEBI:18248"/>
    </ligandPart>
</feature>
<evidence type="ECO:0000256" key="9">
    <source>
        <dbReference type="PIRSR" id="PIRSR602401-1"/>
    </source>
</evidence>
<evidence type="ECO:0000256" key="3">
    <source>
        <dbReference type="ARBA" id="ARBA00010617"/>
    </source>
</evidence>
<dbReference type="EMBL" id="KN822978">
    <property type="protein sequence ID" value="KIO29829.1"/>
    <property type="molecule type" value="Genomic_DNA"/>
</dbReference>
<dbReference type="InterPro" id="IPR017972">
    <property type="entry name" value="Cyt_P450_CS"/>
</dbReference>
<dbReference type="InterPro" id="IPR050121">
    <property type="entry name" value="Cytochrome_P450_monoxygenase"/>
</dbReference>
<dbReference type="OrthoDB" id="1470350at2759"/>
<evidence type="ECO:0000256" key="10">
    <source>
        <dbReference type="RuleBase" id="RU000461"/>
    </source>
</evidence>
<dbReference type="PRINTS" id="PR00463">
    <property type="entry name" value="EP450I"/>
</dbReference>
<evidence type="ECO:0000256" key="2">
    <source>
        <dbReference type="ARBA" id="ARBA00005179"/>
    </source>
</evidence>
<dbReference type="GO" id="GO:0005506">
    <property type="term" value="F:iron ion binding"/>
    <property type="evidence" value="ECO:0007669"/>
    <property type="project" value="InterPro"/>
</dbReference>
<dbReference type="PRINTS" id="PR00385">
    <property type="entry name" value="P450"/>
</dbReference>
<dbReference type="PANTHER" id="PTHR24305">
    <property type="entry name" value="CYTOCHROME P450"/>
    <property type="match status" value="1"/>
</dbReference>
<evidence type="ECO:0000313" key="11">
    <source>
        <dbReference type="EMBL" id="KIO29829.1"/>
    </source>
</evidence>
<dbReference type="HOGENOM" id="CLU_001570_5_11_1"/>
<dbReference type="SUPFAM" id="SSF48264">
    <property type="entry name" value="Cytochrome P450"/>
    <property type="match status" value="1"/>
</dbReference>
<organism evidence="11 12">
    <name type="scientific">Tulasnella calospora MUT 4182</name>
    <dbReference type="NCBI Taxonomy" id="1051891"/>
    <lineage>
        <taxon>Eukaryota</taxon>
        <taxon>Fungi</taxon>
        <taxon>Dikarya</taxon>
        <taxon>Basidiomycota</taxon>
        <taxon>Agaricomycotina</taxon>
        <taxon>Agaricomycetes</taxon>
        <taxon>Cantharellales</taxon>
        <taxon>Tulasnellaceae</taxon>
        <taxon>Tulasnella</taxon>
    </lineage>
</organism>
<evidence type="ECO:0000256" key="4">
    <source>
        <dbReference type="ARBA" id="ARBA00022617"/>
    </source>
</evidence>
<comment type="cofactor">
    <cofactor evidence="1 9">
        <name>heme</name>
        <dbReference type="ChEBI" id="CHEBI:30413"/>
    </cofactor>
</comment>
<keyword evidence="6 10" id="KW-0560">Oxidoreductase</keyword>
<evidence type="ECO:0000256" key="5">
    <source>
        <dbReference type="ARBA" id="ARBA00022723"/>
    </source>
</evidence>
<dbReference type="AlphaFoldDB" id="A0A0C3QQJ9"/>
<dbReference type="PANTHER" id="PTHR24305:SF166">
    <property type="entry name" value="CYTOCHROME P450 12A4, MITOCHONDRIAL-RELATED"/>
    <property type="match status" value="1"/>
</dbReference>
<evidence type="ECO:0000313" key="12">
    <source>
        <dbReference type="Proteomes" id="UP000054248"/>
    </source>
</evidence>
<comment type="similarity">
    <text evidence="3 10">Belongs to the cytochrome P450 family.</text>
</comment>
<dbReference type="Pfam" id="PF00067">
    <property type="entry name" value="p450"/>
    <property type="match status" value="1"/>
</dbReference>
<keyword evidence="7 9" id="KW-0408">Iron</keyword>
<keyword evidence="8 10" id="KW-0503">Monooxygenase</keyword>
<dbReference type="Proteomes" id="UP000054248">
    <property type="component" value="Unassembled WGS sequence"/>
</dbReference>
<dbReference type="GO" id="GO:0004497">
    <property type="term" value="F:monooxygenase activity"/>
    <property type="evidence" value="ECO:0007669"/>
    <property type="project" value="UniProtKB-KW"/>
</dbReference>
<dbReference type="GO" id="GO:0016705">
    <property type="term" value="F:oxidoreductase activity, acting on paired donors, with incorporation or reduction of molecular oxygen"/>
    <property type="evidence" value="ECO:0007669"/>
    <property type="project" value="InterPro"/>
</dbReference>
<reference evidence="12" key="2">
    <citation type="submission" date="2015-01" db="EMBL/GenBank/DDBJ databases">
        <title>Evolutionary Origins and Diversification of the Mycorrhizal Mutualists.</title>
        <authorList>
            <consortium name="DOE Joint Genome Institute"/>
            <consortium name="Mycorrhizal Genomics Consortium"/>
            <person name="Kohler A."/>
            <person name="Kuo A."/>
            <person name="Nagy L.G."/>
            <person name="Floudas D."/>
            <person name="Copeland A."/>
            <person name="Barry K.W."/>
            <person name="Cichocki N."/>
            <person name="Veneault-Fourrey C."/>
            <person name="LaButti K."/>
            <person name="Lindquist E.A."/>
            <person name="Lipzen A."/>
            <person name="Lundell T."/>
            <person name="Morin E."/>
            <person name="Murat C."/>
            <person name="Riley R."/>
            <person name="Ohm R."/>
            <person name="Sun H."/>
            <person name="Tunlid A."/>
            <person name="Henrissat B."/>
            <person name="Grigoriev I.V."/>
            <person name="Hibbett D.S."/>
            <person name="Martin F."/>
        </authorList>
    </citation>
    <scope>NUCLEOTIDE SEQUENCE [LARGE SCALE GENOMIC DNA]</scope>
    <source>
        <strain evidence="12">MUT 4182</strain>
    </source>
</reference>
<evidence type="ECO:0008006" key="13">
    <source>
        <dbReference type="Google" id="ProtNLM"/>
    </source>
</evidence>
<gene>
    <name evidence="11" type="ORF">M407DRAFT_70002</name>
</gene>
<dbReference type="InterPro" id="IPR002401">
    <property type="entry name" value="Cyt_P450_E_grp-I"/>
</dbReference>
<evidence type="ECO:0000256" key="8">
    <source>
        <dbReference type="ARBA" id="ARBA00023033"/>
    </source>
</evidence>
<dbReference type="GO" id="GO:0020037">
    <property type="term" value="F:heme binding"/>
    <property type="evidence" value="ECO:0007669"/>
    <property type="project" value="InterPro"/>
</dbReference>
<evidence type="ECO:0000256" key="6">
    <source>
        <dbReference type="ARBA" id="ARBA00023002"/>
    </source>
</evidence>
<name>A0A0C3QQJ9_9AGAM</name>